<reference evidence="2 3" key="1">
    <citation type="submission" date="2016-10" db="EMBL/GenBank/DDBJ databases">
        <authorList>
            <person name="Varghese N."/>
            <person name="Submissions S."/>
        </authorList>
    </citation>
    <scope>NUCLEOTIDE SEQUENCE [LARGE SCALE GENOMIC DNA]</scope>
    <source>
        <strain evidence="2 3">CGMCC 1.11215</strain>
    </source>
</reference>
<evidence type="ECO:0000313" key="2">
    <source>
        <dbReference type="EMBL" id="SDN66780.1"/>
    </source>
</evidence>
<evidence type="ECO:0000256" key="1">
    <source>
        <dbReference type="SAM" id="MobiDB-lite"/>
    </source>
</evidence>
<feature type="region of interest" description="Disordered" evidence="1">
    <location>
        <begin position="17"/>
        <end position="48"/>
    </location>
</feature>
<gene>
    <name evidence="2" type="ORF">SAMN05216368_106266</name>
</gene>
<dbReference type="Proteomes" id="UP000199639">
    <property type="component" value="Unassembled WGS sequence"/>
</dbReference>
<dbReference type="RefSeq" id="WP_233197399.1">
    <property type="nucleotide sequence ID" value="NZ_FNIB01000006.1"/>
</dbReference>
<proteinExistence type="predicted"/>
<sequence length="48" mass="4860">MLGVVCVAVPAVPVDWARGSSGGRGSSIRGGLSDPRREHLGIGETGEL</sequence>
<organism evidence="2 3">
    <name type="scientific">Cryobacterium flavum</name>
    <dbReference type="NCBI Taxonomy" id="1424659"/>
    <lineage>
        <taxon>Bacteria</taxon>
        <taxon>Bacillati</taxon>
        <taxon>Actinomycetota</taxon>
        <taxon>Actinomycetes</taxon>
        <taxon>Micrococcales</taxon>
        <taxon>Microbacteriaceae</taxon>
        <taxon>Cryobacterium</taxon>
    </lineage>
</organism>
<dbReference type="AlphaFoldDB" id="A0A5E9GVU5"/>
<accession>A0A5E9GVU5</accession>
<dbReference type="EMBL" id="FNIB01000006">
    <property type="protein sequence ID" value="SDN66780.1"/>
    <property type="molecule type" value="Genomic_DNA"/>
</dbReference>
<name>A0A5E9GVU5_9MICO</name>
<protein>
    <submittedName>
        <fullName evidence="2">Uncharacterized protein</fullName>
    </submittedName>
</protein>
<evidence type="ECO:0000313" key="3">
    <source>
        <dbReference type="Proteomes" id="UP000199639"/>
    </source>
</evidence>